<evidence type="ECO:0000313" key="2">
    <source>
        <dbReference type="Proteomes" id="UP000568751"/>
    </source>
</evidence>
<sequence>MGLTPKKLWFDLETKSNINLKQRGAKVYAFAPSTDIICMGYHLEDHGSGLVYFEDATKLKDKLKPILKNWGNLDFRAFNASFDVTV</sequence>
<gene>
    <name evidence="1" type="ORF">H0A76_12340</name>
</gene>
<organism evidence="1 2">
    <name type="scientific">Candidatus Thiodubiliella endoseptemdiera</name>
    <dbReference type="NCBI Taxonomy" id="2738886"/>
    <lineage>
        <taxon>Bacteria</taxon>
        <taxon>Pseudomonadati</taxon>
        <taxon>Pseudomonadota</taxon>
        <taxon>Gammaproteobacteria</taxon>
        <taxon>Candidatus Pseudothioglobaceae</taxon>
        <taxon>Candidatus Thiodubiliella</taxon>
    </lineage>
</organism>
<evidence type="ECO:0008006" key="3">
    <source>
        <dbReference type="Google" id="ProtNLM"/>
    </source>
</evidence>
<proteinExistence type="predicted"/>
<name>A0A853F4Y2_9GAMM</name>
<dbReference type="Proteomes" id="UP000568751">
    <property type="component" value="Unassembled WGS sequence"/>
</dbReference>
<reference evidence="1 2" key="1">
    <citation type="submission" date="2020-05" db="EMBL/GenBank/DDBJ databases">
        <title>Horizontal transmission and recombination maintain forever young bacterial symbiont genomes.</title>
        <authorList>
            <person name="Russell S.L."/>
            <person name="Pepper-Tunick E."/>
            <person name="Svedberg J."/>
            <person name="Byrne A."/>
            <person name="Ruelas Castillo J."/>
            <person name="Vollmers C."/>
            <person name="Beinart R.A."/>
            <person name="Corbett-Detig R."/>
        </authorList>
    </citation>
    <scope>NUCLEOTIDE SEQUENCE [LARGE SCALE GENOMIC DNA]</scope>
    <source>
        <strain evidence="1">455</strain>
    </source>
</reference>
<protein>
    <recommendedName>
        <fullName evidence="3">3'-5' exonuclease domain-containing protein</fullName>
    </recommendedName>
</protein>
<dbReference type="AlphaFoldDB" id="A0A853F4Y2"/>
<dbReference type="EMBL" id="JACCHT010000003">
    <property type="protein sequence ID" value="NYT28568.1"/>
    <property type="molecule type" value="Genomic_DNA"/>
</dbReference>
<accession>A0A853F4Y2</accession>
<evidence type="ECO:0000313" key="1">
    <source>
        <dbReference type="EMBL" id="NYT28568.1"/>
    </source>
</evidence>
<comment type="caution">
    <text evidence="1">The sequence shown here is derived from an EMBL/GenBank/DDBJ whole genome shotgun (WGS) entry which is preliminary data.</text>
</comment>